<sequence length="67" mass="7261">MRWVHGNILPGARCKQLGVKAVITLGTGGWGLIILFHMTLDPLTQCIPASIAPKRNVSAARVRAPMR</sequence>
<dbReference type="Proteomes" id="UP000790709">
    <property type="component" value="Unassembled WGS sequence"/>
</dbReference>
<protein>
    <submittedName>
        <fullName evidence="1">Uncharacterized protein</fullName>
    </submittedName>
</protein>
<organism evidence="1 2">
    <name type="scientific">Leucogyrophana mollusca</name>
    <dbReference type="NCBI Taxonomy" id="85980"/>
    <lineage>
        <taxon>Eukaryota</taxon>
        <taxon>Fungi</taxon>
        <taxon>Dikarya</taxon>
        <taxon>Basidiomycota</taxon>
        <taxon>Agaricomycotina</taxon>
        <taxon>Agaricomycetes</taxon>
        <taxon>Agaricomycetidae</taxon>
        <taxon>Boletales</taxon>
        <taxon>Boletales incertae sedis</taxon>
        <taxon>Leucogyrophana</taxon>
    </lineage>
</organism>
<keyword evidence="2" id="KW-1185">Reference proteome</keyword>
<reference evidence="1" key="1">
    <citation type="journal article" date="2021" name="New Phytol.">
        <title>Evolutionary innovations through gain and loss of genes in the ectomycorrhizal Boletales.</title>
        <authorList>
            <person name="Wu G."/>
            <person name="Miyauchi S."/>
            <person name="Morin E."/>
            <person name="Kuo A."/>
            <person name="Drula E."/>
            <person name="Varga T."/>
            <person name="Kohler A."/>
            <person name="Feng B."/>
            <person name="Cao Y."/>
            <person name="Lipzen A."/>
            <person name="Daum C."/>
            <person name="Hundley H."/>
            <person name="Pangilinan J."/>
            <person name="Johnson J."/>
            <person name="Barry K."/>
            <person name="LaButti K."/>
            <person name="Ng V."/>
            <person name="Ahrendt S."/>
            <person name="Min B."/>
            <person name="Choi I.G."/>
            <person name="Park H."/>
            <person name="Plett J.M."/>
            <person name="Magnuson J."/>
            <person name="Spatafora J.W."/>
            <person name="Nagy L.G."/>
            <person name="Henrissat B."/>
            <person name="Grigoriev I.V."/>
            <person name="Yang Z.L."/>
            <person name="Xu J."/>
            <person name="Martin F.M."/>
        </authorList>
    </citation>
    <scope>NUCLEOTIDE SEQUENCE</scope>
    <source>
        <strain evidence="1">KUC20120723A-06</strain>
    </source>
</reference>
<name>A0ACB8C097_9AGAM</name>
<comment type="caution">
    <text evidence="1">The sequence shown here is derived from an EMBL/GenBank/DDBJ whole genome shotgun (WGS) entry which is preliminary data.</text>
</comment>
<proteinExistence type="predicted"/>
<gene>
    <name evidence="1" type="ORF">BV22DRAFT_1027615</name>
</gene>
<accession>A0ACB8C097</accession>
<evidence type="ECO:0000313" key="1">
    <source>
        <dbReference type="EMBL" id="KAH7931379.1"/>
    </source>
</evidence>
<evidence type="ECO:0000313" key="2">
    <source>
        <dbReference type="Proteomes" id="UP000790709"/>
    </source>
</evidence>
<dbReference type="EMBL" id="MU266327">
    <property type="protein sequence ID" value="KAH7931379.1"/>
    <property type="molecule type" value="Genomic_DNA"/>
</dbReference>